<comment type="caution">
    <text evidence="7">The sequence shown here is derived from an EMBL/GenBank/DDBJ whole genome shotgun (WGS) entry which is preliminary data.</text>
</comment>
<keyword evidence="5" id="KW-0521">NADP</keyword>
<dbReference type="PANTHER" id="PTHR43425">
    <property type="entry name" value="OXYGEN-INSENSITIVE NADPH NITROREDUCTASE"/>
    <property type="match status" value="1"/>
</dbReference>
<evidence type="ECO:0000256" key="1">
    <source>
        <dbReference type="ARBA" id="ARBA00008366"/>
    </source>
</evidence>
<keyword evidence="2 5" id="KW-0285">Flavoprotein</keyword>
<dbReference type="PIRSF" id="PIRSF005426">
    <property type="entry name" value="Frp"/>
    <property type="match status" value="1"/>
</dbReference>
<proteinExistence type="inferred from homology"/>
<reference evidence="7 8" key="1">
    <citation type="journal article" date="2015" name="Genome Announc.">
        <title>Expanding the biotechnology potential of lactobacilli through comparative genomics of 213 strains and associated genera.</title>
        <authorList>
            <person name="Sun Z."/>
            <person name="Harris H.M."/>
            <person name="McCann A."/>
            <person name="Guo C."/>
            <person name="Argimon S."/>
            <person name="Zhang W."/>
            <person name="Yang X."/>
            <person name="Jeffery I.B."/>
            <person name="Cooney J.C."/>
            <person name="Kagawa T.F."/>
            <person name="Liu W."/>
            <person name="Song Y."/>
            <person name="Salvetti E."/>
            <person name="Wrobel A."/>
            <person name="Rasinkangas P."/>
            <person name="Parkhill J."/>
            <person name="Rea M.C."/>
            <person name="O'Sullivan O."/>
            <person name="Ritari J."/>
            <person name="Douillard F.P."/>
            <person name="Paul Ross R."/>
            <person name="Yang R."/>
            <person name="Briner A.E."/>
            <person name="Felis G.E."/>
            <person name="de Vos W.M."/>
            <person name="Barrangou R."/>
            <person name="Klaenhammer T.R."/>
            <person name="Caufield P.W."/>
            <person name="Cui Y."/>
            <person name="Zhang H."/>
            <person name="O'Toole P.W."/>
        </authorList>
    </citation>
    <scope>NUCLEOTIDE SEQUENCE [LARGE SCALE GENOMIC DNA]</scope>
    <source>
        <strain evidence="7 8">DSM 20003</strain>
    </source>
</reference>
<dbReference type="InterPro" id="IPR016446">
    <property type="entry name" value="Flavin_OxRdtase_Frp"/>
</dbReference>
<evidence type="ECO:0000313" key="7">
    <source>
        <dbReference type="EMBL" id="KRK40608.1"/>
    </source>
</evidence>
<dbReference type="PATRIC" id="fig|1423726.3.peg.16"/>
<comment type="similarity">
    <text evidence="1 5">Belongs to the flavin oxidoreductase frp family.</text>
</comment>
<dbReference type="Proteomes" id="UP000051461">
    <property type="component" value="Unassembled WGS sequence"/>
</dbReference>
<dbReference type="STRING" id="1423726.FC07_GL000016"/>
<dbReference type="PANTHER" id="PTHR43425:SF2">
    <property type="entry name" value="OXYGEN-INSENSITIVE NADPH NITROREDUCTASE"/>
    <property type="match status" value="1"/>
</dbReference>
<dbReference type="AlphaFoldDB" id="A0A0R1H283"/>
<keyword evidence="4 5" id="KW-0560">Oxidoreductase</keyword>
<keyword evidence="3 5" id="KW-0288">FMN</keyword>
<organism evidence="7 8">
    <name type="scientific">Loigolactobacillus bifermentans DSM 20003</name>
    <dbReference type="NCBI Taxonomy" id="1423726"/>
    <lineage>
        <taxon>Bacteria</taxon>
        <taxon>Bacillati</taxon>
        <taxon>Bacillota</taxon>
        <taxon>Bacilli</taxon>
        <taxon>Lactobacillales</taxon>
        <taxon>Lactobacillaceae</taxon>
        <taxon>Loigolactobacillus</taxon>
    </lineage>
</organism>
<evidence type="ECO:0000259" key="6">
    <source>
        <dbReference type="Pfam" id="PF00881"/>
    </source>
</evidence>
<keyword evidence="8" id="KW-1185">Reference proteome</keyword>
<protein>
    <submittedName>
        <fullName evidence="7">Nitroreductase</fullName>
    </submittedName>
</protein>
<feature type="domain" description="Nitroreductase" evidence="6">
    <location>
        <begin position="12"/>
        <end position="163"/>
    </location>
</feature>
<evidence type="ECO:0000256" key="2">
    <source>
        <dbReference type="ARBA" id="ARBA00022630"/>
    </source>
</evidence>
<dbReference type="InterPro" id="IPR029479">
    <property type="entry name" value="Nitroreductase"/>
</dbReference>
<dbReference type="InterPro" id="IPR000415">
    <property type="entry name" value="Nitroreductase-like"/>
</dbReference>
<gene>
    <name evidence="7" type="ORF">FC07_GL000016</name>
</gene>
<evidence type="ECO:0000256" key="3">
    <source>
        <dbReference type="ARBA" id="ARBA00022643"/>
    </source>
</evidence>
<dbReference type="EMBL" id="AZDA01000007">
    <property type="protein sequence ID" value="KRK40608.1"/>
    <property type="molecule type" value="Genomic_DNA"/>
</dbReference>
<evidence type="ECO:0000256" key="5">
    <source>
        <dbReference type="PIRNR" id="PIRNR005426"/>
    </source>
</evidence>
<dbReference type="OrthoDB" id="9775805at2"/>
<evidence type="ECO:0000313" key="8">
    <source>
        <dbReference type="Proteomes" id="UP000051461"/>
    </source>
</evidence>
<evidence type="ECO:0000256" key="4">
    <source>
        <dbReference type="ARBA" id="ARBA00023002"/>
    </source>
</evidence>
<accession>A0A0R1H283</accession>
<dbReference type="Pfam" id="PF00881">
    <property type="entry name" value="Nitroreductase"/>
    <property type="match status" value="1"/>
</dbReference>
<dbReference type="GO" id="GO:0016491">
    <property type="term" value="F:oxidoreductase activity"/>
    <property type="evidence" value="ECO:0007669"/>
    <property type="project" value="UniProtKB-UniRule"/>
</dbReference>
<sequence>MAQNDVETILLNHRTIRQFTTKPIPDEQVTRFLNVAQMAANTQFMQSYSMLRIKDPAQLAAISKIGNHDFVADHGELVIFIADQNRNITFAKDAADSQHLADFDHFLAGVFDATLAAQNFAAAAESEGLGTLIMSSILNDVPAMVKLLHLPQYTFPLFGVAFGEPNDKPEQKPRLPHAVHVMTDTYHHVADYDAQIAAYDKTVYAYYNTRKGQPRQERFSHMVSRLADVHNPNRADFRSLIEQQGFKL</sequence>
<dbReference type="Gene3D" id="3.40.109.10">
    <property type="entry name" value="NADH Oxidase"/>
    <property type="match status" value="1"/>
</dbReference>
<dbReference type="RefSeq" id="WP_057903420.1">
    <property type="nucleotide sequence ID" value="NZ_AZDA01000007.1"/>
</dbReference>
<dbReference type="SUPFAM" id="SSF55469">
    <property type="entry name" value="FMN-dependent nitroreductase-like"/>
    <property type="match status" value="1"/>
</dbReference>
<name>A0A0R1H283_9LACO</name>